<dbReference type="EMBL" id="CP002326">
    <property type="protein sequence ID" value="ADQ41878.1"/>
    <property type="molecule type" value="Genomic_DNA"/>
</dbReference>
<dbReference type="PANTHER" id="PTHR12526">
    <property type="entry name" value="GLYCOSYLTRANSFERASE"/>
    <property type="match status" value="1"/>
</dbReference>
<dbReference type="STRING" id="632335.Calkr_2443"/>
<evidence type="ECO:0000259" key="2">
    <source>
        <dbReference type="Pfam" id="PF13439"/>
    </source>
</evidence>
<dbReference type="KEGG" id="cki:Calkr_2443"/>
<dbReference type="GO" id="GO:0016757">
    <property type="term" value="F:glycosyltransferase activity"/>
    <property type="evidence" value="ECO:0007669"/>
    <property type="project" value="InterPro"/>
</dbReference>
<reference evidence="3 4" key="2">
    <citation type="journal article" date="2011" name="J. Bacteriol.">
        <title>Complete genome sequences for the anaerobic, extremely thermophilic plant biomass-degrading bacteria Caldicellulosiruptor hydrothermalis, Caldicellulosiruptor kristjanssonii, Caldicellulosiruptor kronotskyensis, Caldicellulosiruptor owensenis, and Caldicellulosiruptor lactoaceticus.</title>
        <authorList>
            <person name="Blumer-Schuette S.E."/>
            <person name="Ozdemir I."/>
            <person name="Mistry D."/>
            <person name="Lucas S."/>
            <person name="Lapidus A."/>
            <person name="Cheng J.F."/>
            <person name="Goodwin L.A."/>
            <person name="Pitluck S."/>
            <person name="Land M.L."/>
            <person name="Hauser L.J."/>
            <person name="Woyke T."/>
            <person name="Mikhailova N."/>
            <person name="Pati A."/>
            <person name="Kyrpides N.C."/>
            <person name="Ivanova N."/>
            <person name="Detter J.C."/>
            <person name="Walston-Davenport K."/>
            <person name="Han S."/>
            <person name="Adams M.W."/>
            <person name="Kelly R.M."/>
        </authorList>
    </citation>
    <scope>NUCLEOTIDE SEQUENCE [LARGE SCALE GENOMIC DNA]</scope>
    <source>
        <strain evidence="4">ATCC 700853 / DSM 12137 / I77R1B</strain>
    </source>
</reference>
<gene>
    <name evidence="3" type="ordered locus">Calkr_2443</name>
</gene>
<dbReference type="Pfam" id="PF13439">
    <property type="entry name" value="Glyco_transf_4"/>
    <property type="match status" value="1"/>
</dbReference>
<reference key="1">
    <citation type="submission" date="2010-11" db="EMBL/GenBank/DDBJ databases">
        <title>Complete sequence of chromosome of Caldicellulosiruptor kristjanssonii 177R1B.</title>
        <authorList>
            <consortium name="US DOE Joint Genome Institute"/>
            <person name="Lucas S."/>
            <person name="Copeland A."/>
            <person name="Lapidus A."/>
            <person name="Cheng J.-F."/>
            <person name="Bruce D."/>
            <person name="Goodwin L."/>
            <person name="Pitluck S."/>
            <person name="Davenport K."/>
            <person name="Detter J.C."/>
            <person name="Han C."/>
            <person name="Tapia R."/>
            <person name="Land M."/>
            <person name="Hauser L."/>
            <person name="Jeffries C."/>
            <person name="Kyrpides N."/>
            <person name="Ivanova N."/>
            <person name="Mikhailova N."/>
            <person name="Blumer-Schuette S.E."/>
            <person name="Kelly R.M."/>
            <person name="Woyke T."/>
        </authorList>
    </citation>
    <scope>NUCLEOTIDE SEQUENCE</scope>
    <source>
        <strain>177R1B</strain>
    </source>
</reference>
<proteinExistence type="predicted"/>
<dbReference type="RefSeq" id="WP_013433592.1">
    <property type="nucleotide sequence ID" value="NC_014721.1"/>
</dbReference>
<dbReference type="InterPro" id="IPR001296">
    <property type="entry name" value="Glyco_trans_1"/>
</dbReference>
<dbReference type="Proteomes" id="UP000009256">
    <property type="component" value="Chromosome"/>
</dbReference>
<keyword evidence="4" id="KW-1185">Reference proteome</keyword>
<evidence type="ECO:0000259" key="1">
    <source>
        <dbReference type="Pfam" id="PF00534"/>
    </source>
</evidence>
<keyword evidence="3" id="KW-0808">Transferase</keyword>
<dbReference type="SUPFAM" id="SSF53756">
    <property type="entry name" value="UDP-Glycosyltransferase/glycogen phosphorylase"/>
    <property type="match status" value="1"/>
</dbReference>
<dbReference type="HOGENOM" id="CLU_009583_35_0_9"/>
<dbReference type="AlphaFoldDB" id="E4S7X8"/>
<organism evidence="3 4">
    <name type="scientific">Caldicellulosiruptor acetigenus (strain ATCC 700853 / DSM 12137 / I77R1B)</name>
    <name type="common">Caldicellulosiruptor kristjanssonii</name>
    <dbReference type="NCBI Taxonomy" id="632335"/>
    <lineage>
        <taxon>Bacteria</taxon>
        <taxon>Bacillati</taxon>
        <taxon>Bacillota</taxon>
        <taxon>Bacillota incertae sedis</taxon>
        <taxon>Caldicellulosiruptorales</taxon>
        <taxon>Caldicellulosiruptoraceae</taxon>
        <taxon>Caldicellulosiruptor</taxon>
    </lineage>
</organism>
<protein>
    <submittedName>
        <fullName evidence="3">Glycosyl transferase group 1</fullName>
    </submittedName>
</protein>
<accession>E4S7X8</accession>
<dbReference type="OrthoDB" id="9772485at2"/>
<dbReference type="eggNOG" id="COG0438">
    <property type="taxonomic scope" value="Bacteria"/>
</dbReference>
<sequence length="385" mass="44892">MKVLMVHEYYRQAGGEDKVFEKEKQLLKKEGIDVIEYTWHNSKINMGELKNIFLNKGISAQVYNELKKIIKSERVDVVWCHNLYPYLLMSVYQAAKDSNCKLIHTLHNYRLICLNATFYNYQKQKICTLCLEKSFRRGLFVNCSANILKKIIAYNFVYNFWANEAYEKVDKFVVLTKFAYDIFKKIGIPEHKLFIKPNFIFEDEVDMPRGVGDYALFIGRLTYEKGILDLINAMNYVKRDIKLLIVGNGYLEALIRKVLDKYKLTNVHLIGWKSPDEVAKIISNARLLILPSKWYEGFPMVILEAYSKGRPVLAHNVGGIKEIVFPDVNGWLVNNLSAKEFAKNIEHAYEVSESFKSEYIVEVLLNKWSATTNYNKYIKSLLYSN</sequence>
<dbReference type="InterPro" id="IPR028098">
    <property type="entry name" value="Glyco_trans_4-like_N"/>
</dbReference>
<dbReference type="Pfam" id="PF00534">
    <property type="entry name" value="Glycos_transf_1"/>
    <property type="match status" value="1"/>
</dbReference>
<feature type="domain" description="Glycosyltransferase subfamily 4-like N-terminal" evidence="2">
    <location>
        <begin position="57"/>
        <end position="200"/>
    </location>
</feature>
<feature type="domain" description="Glycosyl transferase family 1" evidence="1">
    <location>
        <begin position="214"/>
        <end position="350"/>
    </location>
</feature>
<dbReference type="CDD" id="cd03801">
    <property type="entry name" value="GT4_PimA-like"/>
    <property type="match status" value="1"/>
</dbReference>
<dbReference type="CAZy" id="GT4">
    <property type="family name" value="Glycosyltransferase Family 4"/>
</dbReference>
<evidence type="ECO:0000313" key="4">
    <source>
        <dbReference type="Proteomes" id="UP000009256"/>
    </source>
</evidence>
<dbReference type="Gene3D" id="3.40.50.2000">
    <property type="entry name" value="Glycogen Phosphorylase B"/>
    <property type="match status" value="2"/>
</dbReference>
<evidence type="ECO:0000313" key="3">
    <source>
        <dbReference type="EMBL" id="ADQ41878.1"/>
    </source>
</evidence>
<name>E4S7X8_CALA7</name>